<organism evidence="2 3">
    <name type="scientific">Venturia effusa</name>
    <dbReference type="NCBI Taxonomy" id="50376"/>
    <lineage>
        <taxon>Eukaryota</taxon>
        <taxon>Fungi</taxon>
        <taxon>Dikarya</taxon>
        <taxon>Ascomycota</taxon>
        <taxon>Pezizomycotina</taxon>
        <taxon>Dothideomycetes</taxon>
        <taxon>Pleosporomycetidae</taxon>
        <taxon>Venturiales</taxon>
        <taxon>Venturiaceae</taxon>
        <taxon>Venturia</taxon>
    </lineage>
</organism>
<evidence type="ECO:0000313" key="3">
    <source>
        <dbReference type="Proteomes" id="UP000316270"/>
    </source>
</evidence>
<proteinExistence type="predicted"/>
<evidence type="ECO:0000256" key="1">
    <source>
        <dbReference type="SAM" id="MobiDB-lite"/>
    </source>
</evidence>
<feature type="region of interest" description="Disordered" evidence="1">
    <location>
        <begin position="33"/>
        <end position="58"/>
    </location>
</feature>
<evidence type="ECO:0000313" key="2">
    <source>
        <dbReference type="EMBL" id="QDS72496.1"/>
    </source>
</evidence>
<protein>
    <submittedName>
        <fullName evidence="2">Uncharacterized protein</fullName>
    </submittedName>
</protein>
<dbReference type="EMBL" id="CP042191">
    <property type="protein sequence ID" value="QDS72496.1"/>
    <property type="molecule type" value="Genomic_DNA"/>
</dbReference>
<feature type="compositionally biased region" description="Basic residues" evidence="1">
    <location>
        <begin position="34"/>
        <end position="43"/>
    </location>
</feature>
<accession>A0A517LA40</accession>
<reference evidence="2 3" key="1">
    <citation type="submission" date="2019-07" db="EMBL/GenBank/DDBJ databases">
        <title>Finished genome of Venturia effusa.</title>
        <authorList>
            <person name="Young C.A."/>
            <person name="Cox M.P."/>
            <person name="Ganley A.R.D."/>
            <person name="David W.J."/>
        </authorList>
    </citation>
    <scope>NUCLEOTIDE SEQUENCE [LARGE SCALE GENOMIC DNA]</scope>
    <source>
        <strain evidence="3">albino</strain>
    </source>
</reference>
<dbReference type="AlphaFoldDB" id="A0A517LA40"/>
<sequence length="132" mass="15245">MAYVIAKPAKDAKKWTPVNDDAREAEIAVDKKRMVTMKKRRREGTKPDYNHTPEHGSAPEFKEDYWCWTSTVNGQTVCWDETTTSWMDKDLFAQKCTPDPTKSVVGRKKTLMKRITSAFSGTSKQIKKKREQ</sequence>
<gene>
    <name evidence="2" type="ORF">FKW77_010076</name>
</gene>
<dbReference type="Proteomes" id="UP000316270">
    <property type="component" value="Chromosome 7"/>
</dbReference>
<name>A0A517LA40_9PEZI</name>
<keyword evidence="3" id="KW-1185">Reference proteome</keyword>
<feature type="compositionally biased region" description="Basic and acidic residues" evidence="1">
    <location>
        <begin position="44"/>
        <end position="54"/>
    </location>
</feature>